<proteinExistence type="inferred from homology"/>
<dbReference type="Gene3D" id="3.20.20.100">
    <property type="entry name" value="NADP-dependent oxidoreductase domain"/>
    <property type="match status" value="1"/>
</dbReference>
<evidence type="ECO:0000256" key="3">
    <source>
        <dbReference type="ARBA" id="ARBA00038157"/>
    </source>
</evidence>
<dbReference type="GO" id="GO:0016491">
    <property type="term" value="F:oxidoreductase activity"/>
    <property type="evidence" value="ECO:0007669"/>
    <property type="project" value="UniProtKB-KW"/>
</dbReference>
<feature type="domain" description="NADP-dependent oxidoreductase" evidence="4">
    <location>
        <begin position="36"/>
        <end position="158"/>
    </location>
</feature>
<evidence type="ECO:0000313" key="6">
    <source>
        <dbReference type="Proteomes" id="UP001174694"/>
    </source>
</evidence>
<dbReference type="SUPFAM" id="SSF51430">
    <property type="entry name" value="NAD(P)-linked oxidoreductase"/>
    <property type="match status" value="1"/>
</dbReference>
<name>A0AA38VKA2_9PEZI</name>
<dbReference type="InterPro" id="IPR023210">
    <property type="entry name" value="NADP_OxRdtase_dom"/>
</dbReference>
<sequence length="158" mass="17640">MATKSVQLLFFPAPPPPTPLGNYRLLSPNAAVRVSPLAFGTMSLGTAWDDSMGAVDKEQSFKLLDTYFDGGGNFFDTSNGYQNEESEKILGEWMEVRGVRDRCIVATKYTGDYRLHELGKGNTTINYSGNSKIAMNLSVRDSLTKLRTGWIDIFFVHW</sequence>
<evidence type="ECO:0000313" key="5">
    <source>
        <dbReference type="EMBL" id="KAJ9132342.1"/>
    </source>
</evidence>
<reference evidence="5" key="1">
    <citation type="submission" date="2022-07" db="EMBL/GenBank/DDBJ databases">
        <title>Fungi with potential for degradation of polypropylene.</title>
        <authorList>
            <person name="Gostincar C."/>
        </authorList>
    </citation>
    <scope>NUCLEOTIDE SEQUENCE</scope>
    <source>
        <strain evidence="5">EXF-13308</strain>
    </source>
</reference>
<dbReference type="PANTHER" id="PTHR43364">
    <property type="entry name" value="NADH-SPECIFIC METHYLGLYOXAL REDUCTASE-RELATED"/>
    <property type="match status" value="1"/>
</dbReference>
<evidence type="ECO:0000259" key="4">
    <source>
        <dbReference type="Pfam" id="PF00248"/>
    </source>
</evidence>
<dbReference type="Proteomes" id="UP001174694">
    <property type="component" value="Unassembled WGS sequence"/>
</dbReference>
<keyword evidence="1" id="KW-0521">NADP</keyword>
<evidence type="ECO:0000256" key="2">
    <source>
        <dbReference type="ARBA" id="ARBA00023002"/>
    </source>
</evidence>
<gene>
    <name evidence="5" type="ORF">NKR23_g11302</name>
</gene>
<dbReference type="PANTHER" id="PTHR43364:SF7">
    <property type="entry name" value="NADP-DEPENDENT OXIDOREDUCTASE DOMAIN-CONTAINING PROTEIN-RELATED"/>
    <property type="match status" value="1"/>
</dbReference>
<dbReference type="EMBL" id="JANBVO010000058">
    <property type="protein sequence ID" value="KAJ9132342.1"/>
    <property type="molecule type" value="Genomic_DNA"/>
</dbReference>
<dbReference type="InterPro" id="IPR036812">
    <property type="entry name" value="NAD(P)_OxRdtase_dom_sf"/>
</dbReference>
<keyword evidence="2" id="KW-0560">Oxidoreductase</keyword>
<dbReference type="AlphaFoldDB" id="A0AA38VKA2"/>
<dbReference type="Pfam" id="PF00248">
    <property type="entry name" value="Aldo_ket_red"/>
    <property type="match status" value="1"/>
</dbReference>
<evidence type="ECO:0000256" key="1">
    <source>
        <dbReference type="ARBA" id="ARBA00022857"/>
    </source>
</evidence>
<comment type="similarity">
    <text evidence="3">Belongs to the aldo/keto reductase family. Aldo/keto reductase 2 subfamily.</text>
</comment>
<accession>A0AA38VKA2</accession>
<protein>
    <recommendedName>
        <fullName evidence="4">NADP-dependent oxidoreductase domain-containing protein</fullName>
    </recommendedName>
</protein>
<comment type="caution">
    <text evidence="5">The sequence shown here is derived from an EMBL/GenBank/DDBJ whole genome shotgun (WGS) entry which is preliminary data.</text>
</comment>
<organism evidence="5 6">
    <name type="scientific">Pleurostoma richardsiae</name>
    <dbReference type="NCBI Taxonomy" id="41990"/>
    <lineage>
        <taxon>Eukaryota</taxon>
        <taxon>Fungi</taxon>
        <taxon>Dikarya</taxon>
        <taxon>Ascomycota</taxon>
        <taxon>Pezizomycotina</taxon>
        <taxon>Sordariomycetes</taxon>
        <taxon>Sordariomycetidae</taxon>
        <taxon>Calosphaeriales</taxon>
        <taxon>Pleurostomataceae</taxon>
        <taxon>Pleurostoma</taxon>
    </lineage>
</organism>
<dbReference type="InterPro" id="IPR050523">
    <property type="entry name" value="AKR_Detox_Biosynth"/>
</dbReference>
<keyword evidence="6" id="KW-1185">Reference proteome</keyword>